<dbReference type="Gene3D" id="3.50.50.60">
    <property type="entry name" value="FAD/NAD(P)-binding domain"/>
    <property type="match status" value="2"/>
</dbReference>
<dbReference type="HOGENOM" id="CLU_006909_5_2_1"/>
<keyword evidence="2" id="KW-0285">Flavoprotein</keyword>
<evidence type="ECO:0000256" key="3">
    <source>
        <dbReference type="ARBA" id="ARBA00022827"/>
    </source>
</evidence>
<dbReference type="AlphaFoldDB" id="S3CAZ4"/>
<reference evidence="7 8" key="1">
    <citation type="journal article" date="2013" name="BMC Genomics">
        <title>The genome and transcriptome of the pine saprophyte Ophiostoma piceae, and a comparison with the bark beetle-associated pine pathogen Grosmannia clavigera.</title>
        <authorList>
            <person name="Haridas S."/>
            <person name="Wang Y."/>
            <person name="Lim L."/>
            <person name="Massoumi Alamouti S."/>
            <person name="Jackman S."/>
            <person name="Docking R."/>
            <person name="Robertson G."/>
            <person name="Birol I."/>
            <person name="Bohlmann J."/>
            <person name="Breuil C."/>
        </authorList>
    </citation>
    <scope>NUCLEOTIDE SEQUENCE [LARGE SCALE GENOMIC DNA]</scope>
    <source>
        <strain evidence="7 8">UAMH 11346</strain>
    </source>
</reference>
<dbReference type="OrthoDB" id="66881at2759"/>
<evidence type="ECO:0000313" key="8">
    <source>
        <dbReference type="Proteomes" id="UP000016923"/>
    </source>
</evidence>
<dbReference type="OMA" id="CFEKQSD"/>
<keyword evidence="3" id="KW-0274">FAD</keyword>
<dbReference type="InterPro" id="IPR050346">
    <property type="entry name" value="FMO-like"/>
</dbReference>
<dbReference type="PRINTS" id="PR00419">
    <property type="entry name" value="ADXRDTASE"/>
</dbReference>
<evidence type="ECO:0000256" key="4">
    <source>
        <dbReference type="ARBA" id="ARBA00022857"/>
    </source>
</evidence>
<feature type="domain" description="FAD dependent oxidoreductase" evidence="6">
    <location>
        <begin position="3"/>
        <end position="38"/>
    </location>
</feature>
<dbReference type="InterPro" id="IPR006076">
    <property type="entry name" value="FAD-dep_OxRdtase"/>
</dbReference>
<dbReference type="InterPro" id="IPR036188">
    <property type="entry name" value="FAD/NAD-bd_sf"/>
</dbReference>
<sequence>MPRVAVIGAGISGVNTAGHLLKEGLDVTVFEKSSVIGGVWAYDAALPLEPAYPSAKPSVAHGVFHSVPKDTDPHTLFTSPGPCYESLRNNVPTELMQSSLNTWPEGTPSFATHNVLAAYIQDTANKTGVADHTLLNTKVVSVAKTDRVWDVTTATWDAETKTESTRAWQFDAVVIASGHYHVPKVPAIPGLAEWKAAYPDRVQHSKAYRNARGFEGQTVLLIGGSASSTDIAVELGDAASKIWQSTRNGAFDHPPSMLPDNGERITEVASFGAIRVDSPHAGTEADAESLEGHIPASITLKDGRVIDGIDRVIVATGYQFSFPYLPSYMHRDDLDPQEADDTVLVTGDGQQLHNLWEDIFYVPDPTLAFVGVPFYTATFSLFEFQAIAVAAYLAGHTGALPSPDEMRASLKQRLEEKGYGKLFHSLWGQDTEYAARLMAWVNAGNAGSAEASRKYVDGYSDAWIAKKAYFADLKNKKNILHEDNHPGGK</sequence>
<organism evidence="7 8">
    <name type="scientific">Ophiostoma piceae (strain UAMH 11346)</name>
    <name type="common">Sap stain fungus</name>
    <dbReference type="NCBI Taxonomy" id="1262450"/>
    <lineage>
        <taxon>Eukaryota</taxon>
        <taxon>Fungi</taxon>
        <taxon>Dikarya</taxon>
        <taxon>Ascomycota</taxon>
        <taxon>Pezizomycotina</taxon>
        <taxon>Sordariomycetes</taxon>
        <taxon>Sordariomycetidae</taxon>
        <taxon>Ophiostomatales</taxon>
        <taxon>Ophiostomataceae</taxon>
        <taxon>Ophiostoma</taxon>
    </lineage>
</organism>
<dbReference type="Proteomes" id="UP000016923">
    <property type="component" value="Unassembled WGS sequence"/>
</dbReference>
<dbReference type="STRING" id="1262450.S3CAZ4"/>
<evidence type="ECO:0000259" key="6">
    <source>
        <dbReference type="Pfam" id="PF01266"/>
    </source>
</evidence>
<accession>S3CAZ4</accession>
<dbReference type="eggNOG" id="KOG1399">
    <property type="taxonomic scope" value="Eukaryota"/>
</dbReference>
<dbReference type="PIRSF" id="PIRSF000332">
    <property type="entry name" value="FMO"/>
    <property type="match status" value="1"/>
</dbReference>
<protein>
    <submittedName>
        <fullName evidence="7">Dimethylaniline monooxygenase</fullName>
    </submittedName>
</protein>
<dbReference type="Pfam" id="PF00743">
    <property type="entry name" value="FMO-like"/>
    <property type="match status" value="1"/>
</dbReference>
<dbReference type="Pfam" id="PF01266">
    <property type="entry name" value="DAO"/>
    <property type="match status" value="1"/>
</dbReference>
<evidence type="ECO:0000256" key="5">
    <source>
        <dbReference type="ARBA" id="ARBA00023002"/>
    </source>
</evidence>
<dbReference type="GO" id="GO:0050660">
    <property type="term" value="F:flavin adenine dinucleotide binding"/>
    <property type="evidence" value="ECO:0007669"/>
    <property type="project" value="InterPro"/>
</dbReference>
<evidence type="ECO:0000256" key="2">
    <source>
        <dbReference type="ARBA" id="ARBA00022630"/>
    </source>
</evidence>
<dbReference type="SUPFAM" id="SSF51905">
    <property type="entry name" value="FAD/NAD(P)-binding domain"/>
    <property type="match status" value="2"/>
</dbReference>
<keyword evidence="7" id="KW-0503">Monooxygenase</keyword>
<dbReference type="GO" id="GO:0050661">
    <property type="term" value="F:NADP binding"/>
    <property type="evidence" value="ECO:0007669"/>
    <property type="project" value="InterPro"/>
</dbReference>
<dbReference type="InterPro" id="IPR000960">
    <property type="entry name" value="Flavin_mOase"/>
</dbReference>
<proteinExistence type="inferred from homology"/>
<name>S3CAZ4_OPHP1</name>
<keyword evidence="5" id="KW-0560">Oxidoreductase</keyword>
<dbReference type="VEuPathDB" id="FungiDB:F503_06877"/>
<evidence type="ECO:0000313" key="7">
    <source>
        <dbReference type="EMBL" id="EPE09101.1"/>
    </source>
</evidence>
<dbReference type="EMBL" id="KE148147">
    <property type="protein sequence ID" value="EPE09101.1"/>
    <property type="molecule type" value="Genomic_DNA"/>
</dbReference>
<gene>
    <name evidence="7" type="ORF">F503_06877</name>
</gene>
<dbReference type="PANTHER" id="PTHR23023">
    <property type="entry name" value="DIMETHYLANILINE MONOOXYGENASE"/>
    <property type="match status" value="1"/>
</dbReference>
<evidence type="ECO:0000256" key="1">
    <source>
        <dbReference type="ARBA" id="ARBA00009183"/>
    </source>
</evidence>
<dbReference type="InterPro" id="IPR020946">
    <property type="entry name" value="Flavin_mOase-like"/>
</dbReference>
<comment type="similarity">
    <text evidence="1">Belongs to the FMO family.</text>
</comment>
<keyword evidence="8" id="KW-1185">Reference proteome</keyword>
<keyword evidence="4" id="KW-0521">NADP</keyword>
<dbReference type="GO" id="GO:0004499">
    <property type="term" value="F:N,N-dimethylaniline monooxygenase activity"/>
    <property type="evidence" value="ECO:0007669"/>
    <property type="project" value="InterPro"/>
</dbReference>